<protein>
    <submittedName>
        <fullName evidence="1">Uncharacterized protein</fullName>
    </submittedName>
</protein>
<organism evidence="1">
    <name type="scientific">marine metagenome</name>
    <dbReference type="NCBI Taxonomy" id="408172"/>
    <lineage>
        <taxon>unclassified sequences</taxon>
        <taxon>metagenomes</taxon>
        <taxon>ecological metagenomes</taxon>
    </lineage>
</organism>
<name>A0A382H1E2_9ZZZZ</name>
<accession>A0A382H1E2</accession>
<gene>
    <name evidence="1" type="ORF">METZ01_LOCUS233115</name>
</gene>
<sequence>MSHEDFVIDKLSHRLPSLLPDFIRKDAPVFELFLKAYFEFLEAEVLVLEKQSDLDGVDLEDGTGDLLLEAGTVSPSPDQDTSRIVHEATGTNVNAYAKPYVVGEFLYGKTSGCVAQINVINGNTLFLQTISGNGFSEGETVEGRDGLQTGIVKSYKENTILANNRLLDYSDIDHTTEGFLDYFQRDFIPSLDLDDTKNKRLTIKNINDLYQQKGTADSVKFLLRLLYGEDATVRYPIDETIFASDSDYNEQRRMTVVMDNVNQLPKSTDKIIQYKADGISVAAETVIENVYVLDSPLGEYSLHVTNSHAG</sequence>
<feature type="non-terminal residue" evidence="1">
    <location>
        <position position="310"/>
    </location>
</feature>
<reference evidence="1" key="1">
    <citation type="submission" date="2018-05" db="EMBL/GenBank/DDBJ databases">
        <authorList>
            <person name="Lanie J.A."/>
            <person name="Ng W.-L."/>
            <person name="Kazmierczak K.M."/>
            <person name="Andrzejewski T.M."/>
            <person name="Davidsen T.M."/>
            <person name="Wayne K.J."/>
            <person name="Tettelin H."/>
            <person name="Glass J.I."/>
            <person name="Rusch D."/>
            <person name="Podicherti R."/>
            <person name="Tsui H.-C.T."/>
            <person name="Winkler M.E."/>
        </authorList>
    </citation>
    <scope>NUCLEOTIDE SEQUENCE</scope>
</reference>
<evidence type="ECO:0000313" key="1">
    <source>
        <dbReference type="EMBL" id="SVB80261.1"/>
    </source>
</evidence>
<dbReference type="EMBL" id="UINC01058236">
    <property type="protein sequence ID" value="SVB80261.1"/>
    <property type="molecule type" value="Genomic_DNA"/>
</dbReference>
<dbReference type="AlphaFoldDB" id="A0A382H1E2"/>
<proteinExistence type="predicted"/>